<evidence type="ECO:0000256" key="5">
    <source>
        <dbReference type="ARBA" id="ARBA00022989"/>
    </source>
</evidence>
<proteinExistence type="inferred from homology"/>
<evidence type="ECO:0000256" key="2">
    <source>
        <dbReference type="ARBA" id="ARBA00009045"/>
    </source>
</evidence>
<sequence>MTEEAHSSRTKAVPCARCGALNGAGFDRCVRCGQALSTVARSVDRLGARLDPDALLASKLVIGLTVLVFAAQLWVALRVRGTENVLAALLSADPIDALRFGSVAGPLVFAEPWRLVSAIFVHYGALHLVMNMFALTSLGRVAEPAVGPARFVLTYLTAGVFGWVASIAYTILFDASGGGQTAGASGAVFGIMGLVLGMLYRQRNPQWKRFAVQAVLYSLLLGFAINQARVGILVNNIAHLGGLIVGVLFGLYFAKPAPSSGRSGKSDLGLNVAAAIGLLTCVASLVLAQRSPTWRELEQYRERSSRRAVQTGVVDFQTKR</sequence>
<keyword evidence="9" id="KW-0645">Protease</keyword>
<dbReference type="InterPro" id="IPR050925">
    <property type="entry name" value="Rhomboid_protease_S54"/>
</dbReference>
<keyword evidence="3 7" id="KW-0812">Transmembrane</keyword>
<keyword evidence="10" id="KW-1185">Reference proteome</keyword>
<evidence type="ECO:0000256" key="1">
    <source>
        <dbReference type="ARBA" id="ARBA00004141"/>
    </source>
</evidence>
<protein>
    <submittedName>
        <fullName evidence="9">Rhomboid family intramembrane serine protease</fullName>
    </submittedName>
</protein>
<evidence type="ECO:0000259" key="8">
    <source>
        <dbReference type="Pfam" id="PF01694"/>
    </source>
</evidence>
<evidence type="ECO:0000256" key="4">
    <source>
        <dbReference type="ARBA" id="ARBA00022801"/>
    </source>
</evidence>
<dbReference type="AlphaFoldDB" id="A0A4U1JBZ5"/>
<keyword evidence="4" id="KW-0378">Hydrolase</keyword>
<name>A0A4U1JBZ5_9BACT</name>
<dbReference type="Proteomes" id="UP000309215">
    <property type="component" value="Unassembled WGS sequence"/>
</dbReference>
<dbReference type="Gene3D" id="1.20.1540.10">
    <property type="entry name" value="Rhomboid-like"/>
    <property type="match status" value="1"/>
</dbReference>
<feature type="domain" description="Peptidase S54 rhomboid" evidence="8">
    <location>
        <begin position="111"/>
        <end position="254"/>
    </location>
</feature>
<dbReference type="InterPro" id="IPR022764">
    <property type="entry name" value="Peptidase_S54_rhomboid_dom"/>
</dbReference>
<gene>
    <name evidence="9" type="ORF">E8A74_20570</name>
</gene>
<feature type="transmembrane region" description="Helical" evidence="7">
    <location>
        <begin position="151"/>
        <end position="172"/>
    </location>
</feature>
<comment type="similarity">
    <text evidence="2">Belongs to the peptidase S54 family.</text>
</comment>
<reference evidence="9 10" key="1">
    <citation type="submission" date="2019-04" db="EMBL/GenBank/DDBJ databases">
        <authorList>
            <person name="Li Y."/>
            <person name="Wang J."/>
        </authorList>
    </citation>
    <scope>NUCLEOTIDE SEQUENCE [LARGE SCALE GENOMIC DNA]</scope>
    <source>
        <strain evidence="9 10">DSM 14668</strain>
    </source>
</reference>
<organism evidence="9 10">
    <name type="scientific">Polyangium fumosum</name>
    <dbReference type="NCBI Taxonomy" id="889272"/>
    <lineage>
        <taxon>Bacteria</taxon>
        <taxon>Pseudomonadati</taxon>
        <taxon>Myxococcota</taxon>
        <taxon>Polyangia</taxon>
        <taxon>Polyangiales</taxon>
        <taxon>Polyangiaceae</taxon>
        <taxon>Polyangium</taxon>
    </lineage>
</organism>
<comment type="caution">
    <text evidence="9">The sequence shown here is derived from an EMBL/GenBank/DDBJ whole genome shotgun (WGS) entry which is preliminary data.</text>
</comment>
<feature type="transmembrane region" description="Helical" evidence="7">
    <location>
        <begin position="266"/>
        <end position="288"/>
    </location>
</feature>
<accession>A0A4U1JBZ5</accession>
<dbReference type="PANTHER" id="PTHR43731">
    <property type="entry name" value="RHOMBOID PROTEASE"/>
    <property type="match status" value="1"/>
</dbReference>
<feature type="transmembrane region" description="Helical" evidence="7">
    <location>
        <begin position="115"/>
        <end position="139"/>
    </location>
</feature>
<dbReference type="SUPFAM" id="SSF144091">
    <property type="entry name" value="Rhomboid-like"/>
    <property type="match status" value="1"/>
</dbReference>
<keyword evidence="6 7" id="KW-0472">Membrane</keyword>
<comment type="subcellular location">
    <subcellularLocation>
        <location evidence="1">Membrane</location>
        <topology evidence="1">Multi-pass membrane protein</topology>
    </subcellularLocation>
</comment>
<dbReference type="GO" id="GO:0016020">
    <property type="term" value="C:membrane"/>
    <property type="evidence" value="ECO:0007669"/>
    <property type="project" value="UniProtKB-SubCell"/>
</dbReference>
<dbReference type="EMBL" id="SSMQ01000020">
    <property type="protein sequence ID" value="TKD06315.1"/>
    <property type="molecule type" value="Genomic_DNA"/>
</dbReference>
<dbReference type="Pfam" id="PF01694">
    <property type="entry name" value="Rhomboid"/>
    <property type="match status" value="1"/>
</dbReference>
<evidence type="ECO:0000256" key="3">
    <source>
        <dbReference type="ARBA" id="ARBA00022692"/>
    </source>
</evidence>
<dbReference type="OrthoDB" id="9813074at2"/>
<dbReference type="RefSeq" id="WP_136930743.1">
    <property type="nucleotide sequence ID" value="NZ_SSMQ01000020.1"/>
</dbReference>
<evidence type="ECO:0000256" key="6">
    <source>
        <dbReference type="ARBA" id="ARBA00023136"/>
    </source>
</evidence>
<feature type="transmembrane region" description="Helical" evidence="7">
    <location>
        <begin position="178"/>
        <end position="200"/>
    </location>
</feature>
<dbReference type="GO" id="GO:0004252">
    <property type="term" value="F:serine-type endopeptidase activity"/>
    <property type="evidence" value="ECO:0007669"/>
    <property type="project" value="InterPro"/>
</dbReference>
<feature type="transmembrane region" description="Helical" evidence="7">
    <location>
        <begin position="237"/>
        <end position="254"/>
    </location>
</feature>
<evidence type="ECO:0000256" key="7">
    <source>
        <dbReference type="SAM" id="Phobius"/>
    </source>
</evidence>
<dbReference type="InterPro" id="IPR035952">
    <property type="entry name" value="Rhomboid-like_sf"/>
</dbReference>
<dbReference type="GO" id="GO:0006508">
    <property type="term" value="P:proteolysis"/>
    <property type="evidence" value="ECO:0007669"/>
    <property type="project" value="UniProtKB-KW"/>
</dbReference>
<evidence type="ECO:0000313" key="10">
    <source>
        <dbReference type="Proteomes" id="UP000309215"/>
    </source>
</evidence>
<dbReference type="PANTHER" id="PTHR43731:SF14">
    <property type="entry name" value="PRESENILIN-ASSOCIATED RHOMBOID-LIKE PROTEIN, MITOCHONDRIAL"/>
    <property type="match status" value="1"/>
</dbReference>
<feature type="transmembrane region" description="Helical" evidence="7">
    <location>
        <begin position="54"/>
        <end position="77"/>
    </location>
</feature>
<keyword evidence="5 7" id="KW-1133">Transmembrane helix</keyword>
<evidence type="ECO:0000313" key="9">
    <source>
        <dbReference type="EMBL" id="TKD06315.1"/>
    </source>
</evidence>